<evidence type="ECO:0000313" key="2">
    <source>
        <dbReference type="EMBL" id="CAH8207636.1"/>
    </source>
</evidence>
<reference evidence="2" key="1">
    <citation type="submission" date="2022-06" db="EMBL/GenBank/DDBJ databases">
        <authorList>
            <person name="Goudenege D."/>
            <person name="Le Roux F."/>
        </authorList>
    </citation>
    <scope>NUCLEOTIDE SEQUENCE</scope>
    <source>
        <strain evidence="2">12-063</strain>
    </source>
</reference>
<dbReference type="RefSeq" id="WP_168786402.1">
    <property type="nucleotide sequence ID" value="NZ_CALYLF010000098.1"/>
</dbReference>
<dbReference type="EMBL" id="CALYLK010000101">
    <property type="protein sequence ID" value="CAH8207636.1"/>
    <property type="molecule type" value="Genomic_DNA"/>
</dbReference>
<sequence>MKVINIFLSATVIFSANSFAFLETGDEKVFSFLEDNKSDVMLADVANNTFIPPYQSDAVFKKAVSMCRNYVFSDSYKLGAAKILARNEFLGYASNYDGLVGEVIENSGGINQLFNTVEYDVVMLNTYRNDTSSRNAAIAQVRMNERSPQVKKVSSWIKSLQDKDDKTEGMTFFSCVRLELVQTLRKDSDGLFKEELRTVRFQIHNQESGRTKTLLVN</sequence>
<protein>
    <submittedName>
        <fullName evidence="2">Uncharacterized protein</fullName>
    </submittedName>
</protein>
<accession>A0ABM9FLV3</accession>
<organism evidence="2 3">
    <name type="scientific">Vibrio aestuarianus</name>
    <dbReference type="NCBI Taxonomy" id="28171"/>
    <lineage>
        <taxon>Bacteria</taxon>
        <taxon>Pseudomonadati</taxon>
        <taxon>Pseudomonadota</taxon>
        <taxon>Gammaproteobacteria</taxon>
        <taxon>Vibrionales</taxon>
        <taxon>Vibrionaceae</taxon>
        <taxon>Vibrio</taxon>
    </lineage>
</organism>
<keyword evidence="3" id="KW-1185">Reference proteome</keyword>
<feature type="chain" id="PRO_5046214805" evidence="1">
    <location>
        <begin position="21"/>
        <end position="217"/>
    </location>
</feature>
<keyword evidence="1" id="KW-0732">Signal</keyword>
<comment type="caution">
    <text evidence="2">The sequence shown here is derived from an EMBL/GenBank/DDBJ whole genome shotgun (WGS) entry which is preliminary data.</text>
</comment>
<dbReference type="Proteomes" id="UP001152658">
    <property type="component" value="Unassembled WGS sequence"/>
</dbReference>
<proteinExistence type="predicted"/>
<feature type="signal peptide" evidence="1">
    <location>
        <begin position="1"/>
        <end position="20"/>
    </location>
</feature>
<evidence type="ECO:0000313" key="3">
    <source>
        <dbReference type="Proteomes" id="UP001152658"/>
    </source>
</evidence>
<name>A0ABM9FLV3_9VIBR</name>
<gene>
    <name evidence="2" type="ORF">VAE063_630003</name>
</gene>
<evidence type="ECO:0000256" key="1">
    <source>
        <dbReference type="SAM" id="SignalP"/>
    </source>
</evidence>